<organism evidence="1 2">
    <name type="scientific">Aster yellows witches'-broom phytoplasma (strain AYWB)</name>
    <dbReference type="NCBI Taxonomy" id="322098"/>
    <lineage>
        <taxon>Bacteria</taxon>
        <taxon>Bacillati</taxon>
        <taxon>Mycoplasmatota</taxon>
        <taxon>Mollicutes</taxon>
        <taxon>Acholeplasmatales</taxon>
        <taxon>Acholeplasmataceae</taxon>
        <taxon>Candidatus Phytoplasma</taxon>
        <taxon>16SrI (Aster yellows group)</taxon>
    </lineage>
</organism>
<dbReference type="KEGG" id="ayw:AYWB_391"/>
<dbReference type="Proteomes" id="UP000001934">
    <property type="component" value="Chromosome"/>
</dbReference>
<dbReference type="PhylomeDB" id="Q2NJ85"/>
<dbReference type="STRING" id="322098.AYWB_391"/>
<gene>
    <name evidence="1" type="ordered locus">AYWB_391</name>
</gene>
<dbReference type="EMBL" id="CP000061">
    <property type="protein sequence ID" value="ABC65508.1"/>
    <property type="molecule type" value="Genomic_DNA"/>
</dbReference>
<protein>
    <submittedName>
        <fullName evidence="1">Uncharacterized protein</fullName>
    </submittedName>
</protein>
<sequence length="56" mass="6494">MDILTKPTPKAKTPPPNLVEVYDLDAIKATEESKLKKRVNRICNKTFSRRKNPKRN</sequence>
<evidence type="ECO:0000313" key="2">
    <source>
        <dbReference type="Proteomes" id="UP000001934"/>
    </source>
</evidence>
<keyword evidence="2" id="KW-1185">Reference proteome</keyword>
<dbReference type="HOGENOM" id="CLU_3004086_0_0_14"/>
<proteinExistence type="predicted"/>
<accession>Q2NJ85</accession>
<reference evidence="1 2" key="1">
    <citation type="journal article" date="2006" name="J. Bacteriol.">
        <title>Living with genome instability: the adaptation of phytoplasmas to diverse environments of their insect and plant hosts.</title>
        <authorList>
            <person name="Bai X."/>
            <person name="Zhang J."/>
            <person name="Ewing A."/>
            <person name="Miller S.A."/>
            <person name="Jancso Radek A."/>
            <person name="Shevchenko D.V."/>
            <person name="Tsukerman K."/>
            <person name="Walunas T."/>
            <person name="Lapidus A."/>
            <person name="Campbell J.W."/>
            <person name="Hogenhout S.A."/>
        </authorList>
    </citation>
    <scope>NUCLEOTIDE SEQUENCE [LARGE SCALE GENOMIC DNA]</scope>
    <source>
        <strain evidence="1 2">AYWB</strain>
    </source>
</reference>
<evidence type="ECO:0000313" key="1">
    <source>
        <dbReference type="EMBL" id="ABC65508.1"/>
    </source>
</evidence>
<dbReference type="AlphaFoldDB" id="Q2NJ85"/>
<name>Q2NJ85_AYWBP</name>
<dbReference type="RefSeq" id="WP_011412672.1">
    <property type="nucleotide sequence ID" value="NC_007716.1"/>
</dbReference>